<gene>
    <name evidence="2" type="ORF">METZ01_LOCUS498628</name>
</gene>
<feature type="non-terminal residue" evidence="2">
    <location>
        <position position="135"/>
    </location>
</feature>
<reference evidence="2" key="1">
    <citation type="submission" date="2018-05" db="EMBL/GenBank/DDBJ databases">
        <authorList>
            <person name="Lanie J.A."/>
            <person name="Ng W.-L."/>
            <person name="Kazmierczak K.M."/>
            <person name="Andrzejewski T.M."/>
            <person name="Davidsen T.M."/>
            <person name="Wayne K.J."/>
            <person name="Tettelin H."/>
            <person name="Glass J.I."/>
            <person name="Rusch D."/>
            <person name="Podicherti R."/>
            <person name="Tsui H.-C.T."/>
            <person name="Winkler M.E."/>
        </authorList>
    </citation>
    <scope>NUCLEOTIDE SEQUENCE</scope>
</reference>
<feature type="compositionally biased region" description="Basic residues" evidence="1">
    <location>
        <begin position="53"/>
        <end position="63"/>
    </location>
</feature>
<evidence type="ECO:0000313" key="2">
    <source>
        <dbReference type="EMBL" id="SVE45774.1"/>
    </source>
</evidence>
<accession>A0A383DN77</accession>
<organism evidence="2">
    <name type="scientific">marine metagenome</name>
    <dbReference type="NCBI Taxonomy" id="408172"/>
    <lineage>
        <taxon>unclassified sequences</taxon>
        <taxon>metagenomes</taxon>
        <taxon>ecological metagenomes</taxon>
    </lineage>
</organism>
<feature type="compositionally biased region" description="Polar residues" evidence="1">
    <location>
        <begin position="19"/>
        <end position="30"/>
    </location>
</feature>
<name>A0A383DN77_9ZZZZ</name>
<proteinExistence type="predicted"/>
<protein>
    <submittedName>
        <fullName evidence="2">Uncharacterized protein</fullName>
    </submittedName>
</protein>
<dbReference type="EMBL" id="UINC01218654">
    <property type="protein sequence ID" value="SVE45774.1"/>
    <property type="molecule type" value="Genomic_DNA"/>
</dbReference>
<dbReference type="AlphaFoldDB" id="A0A383DN77"/>
<sequence>MGRGEFGKATSSWKDDHQSGQQLPRKQQPNEIPVARASSEEAWASNHTDSQRARYRRKHRVPHKEKSQSLRMSKVCSLRSWVFSGPSSFCLAACSCRSNATTPNCRVNPNRDQLTRELLPPNNNPAAFKWWSGLV</sequence>
<feature type="region of interest" description="Disordered" evidence="1">
    <location>
        <begin position="1"/>
        <end position="69"/>
    </location>
</feature>
<evidence type="ECO:0000256" key="1">
    <source>
        <dbReference type="SAM" id="MobiDB-lite"/>
    </source>
</evidence>